<sequence length="538" mass="59172">MKNPEIFNSYDMVVSLPLKTINDQLTHLTKMGVIHSDLVLSQSENDAGDYTYSIFNNPNDIPLGPDGTPAEACIIGQIIPQVKMAASGTNITFVINFREGSAYFWHGHGPAAKLKKYDMSGWKYGINITLDLQAVEKEDLAKNIGVPDLVKNQLYHFMSNMFTVNSLFMDFESTDLMRFDPVHTSTGEAGDDGMEQMVLFMNFYLKDLVAKGNPYILGYSLDTNDHTNYDPDQNVPDALRPVGTTFIVYHDPNYPDLSNLNFVLATKGGHGGITGSPGNFDTNWIQPDEQCDAKMVYSHSCLVEKYIVRPVFDQIRDGVYNKIHNDISISKNQTYDVARSTTSDGLSFLISDVSAGDNQYVNNMAVKYSIDGTTARIAFSGYIGVYKGVDRDMGVCTAAAHAAGHLNWAATVSLVTVKNDKGEPTLQMTVSPVQTSNTYSDSGKNTCADIFEWIGKIIGTILDALTLFLDGNFFSNLFDDLLNLHIPGIGNFTDCLGNLTNSVSTVLVLPAGQVFFFKTPGIDNEGNLSMQLTYKAEN</sequence>
<organism evidence="1 2">
    <name type="scientific">Cupriavidus basilensis</name>
    <dbReference type="NCBI Taxonomy" id="68895"/>
    <lineage>
        <taxon>Bacteria</taxon>
        <taxon>Pseudomonadati</taxon>
        <taxon>Pseudomonadota</taxon>
        <taxon>Betaproteobacteria</taxon>
        <taxon>Burkholderiales</taxon>
        <taxon>Burkholderiaceae</taxon>
        <taxon>Cupriavidus</taxon>
    </lineage>
</organism>
<gene>
    <name evidence="1" type="ORF">P3W85_14615</name>
</gene>
<reference evidence="1 2" key="1">
    <citation type="submission" date="2023-03" db="EMBL/GenBank/DDBJ databases">
        <title>Draft assemblies of triclosan tolerant bacteria isolated from returned activated sludge.</title>
        <authorList>
            <person name="Van Hamelsveld S."/>
        </authorList>
    </citation>
    <scope>NUCLEOTIDE SEQUENCE [LARGE SCALE GENOMIC DNA]</scope>
    <source>
        <strain evidence="1 2">GW210010_S58</strain>
    </source>
</reference>
<comment type="caution">
    <text evidence="1">The sequence shown here is derived from an EMBL/GenBank/DDBJ whole genome shotgun (WGS) entry which is preliminary data.</text>
</comment>
<evidence type="ECO:0008006" key="3">
    <source>
        <dbReference type="Google" id="ProtNLM"/>
    </source>
</evidence>
<evidence type="ECO:0000313" key="1">
    <source>
        <dbReference type="EMBL" id="MDF3834179.1"/>
    </source>
</evidence>
<dbReference type="RefSeq" id="WP_276265316.1">
    <property type="nucleotide sequence ID" value="NZ_JARJLM010000255.1"/>
</dbReference>
<dbReference type="EMBL" id="JARJLM010000255">
    <property type="protein sequence ID" value="MDF3834179.1"/>
    <property type="molecule type" value="Genomic_DNA"/>
</dbReference>
<keyword evidence="2" id="KW-1185">Reference proteome</keyword>
<proteinExistence type="predicted"/>
<protein>
    <recommendedName>
        <fullName evidence="3">Multicopper oxidase domain-containing protein</fullName>
    </recommendedName>
</protein>
<name>A0ABT6ANI0_9BURK</name>
<evidence type="ECO:0000313" key="2">
    <source>
        <dbReference type="Proteomes" id="UP001216674"/>
    </source>
</evidence>
<accession>A0ABT6ANI0</accession>
<dbReference type="Proteomes" id="UP001216674">
    <property type="component" value="Unassembled WGS sequence"/>
</dbReference>